<sequence length="90" mass="9840">MTVPPTTDPREVARLYRARADRVDVVDVPELGYLVVGGHGSPGGAAFAAAFETLMPVVYAAHFVVRRQQEARRTAPDRLRTLIRQPVEAG</sequence>
<proteinExistence type="predicted"/>
<gene>
    <name evidence="2" type="ORF">GCM10022242_28560</name>
</gene>
<accession>A0ABP7ISD6</accession>
<feature type="transmembrane region" description="Helical" evidence="1">
    <location>
        <begin position="44"/>
        <end position="65"/>
    </location>
</feature>
<comment type="caution">
    <text evidence="2">The sequence shown here is derived from an EMBL/GenBank/DDBJ whole genome shotgun (WGS) entry which is preliminary data.</text>
</comment>
<dbReference type="RefSeq" id="WP_344776569.1">
    <property type="nucleotide sequence ID" value="NZ_BAABAH010000010.1"/>
</dbReference>
<reference evidence="3" key="1">
    <citation type="journal article" date="2019" name="Int. J. Syst. Evol. Microbiol.">
        <title>The Global Catalogue of Microorganisms (GCM) 10K type strain sequencing project: providing services to taxonomists for standard genome sequencing and annotation.</title>
        <authorList>
            <consortium name="The Broad Institute Genomics Platform"/>
            <consortium name="The Broad Institute Genome Sequencing Center for Infectious Disease"/>
            <person name="Wu L."/>
            <person name="Ma J."/>
        </authorList>
    </citation>
    <scope>NUCLEOTIDE SEQUENCE [LARGE SCALE GENOMIC DNA]</scope>
    <source>
        <strain evidence="3">JCM 16953</strain>
    </source>
</reference>
<dbReference type="Gene3D" id="3.20.80.10">
    <property type="entry name" value="Regulatory factor, effector binding domain"/>
    <property type="match status" value="1"/>
</dbReference>
<keyword evidence="1" id="KW-0472">Membrane</keyword>
<name>A0ABP7ISD6_9ACTN</name>
<evidence type="ECO:0000313" key="3">
    <source>
        <dbReference type="Proteomes" id="UP001501821"/>
    </source>
</evidence>
<keyword evidence="1" id="KW-0812">Transmembrane</keyword>
<protein>
    <submittedName>
        <fullName evidence="2">Uncharacterized protein</fullName>
    </submittedName>
</protein>
<keyword evidence="3" id="KW-1185">Reference proteome</keyword>
<dbReference type="InterPro" id="IPR011256">
    <property type="entry name" value="Reg_factor_effector_dom_sf"/>
</dbReference>
<dbReference type="EMBL" id="BAABAH010000010">
    <property type="protein sequence ID" value="GAA3825470.1"/>
    <property type="molecule type" value="Genomic_DNA"/>
</dbReference>
<evidence type="ECO:0000313" key="2">
    <source>
        <dbReference type="EMBL" id="GAA3825470.1"/>
    </source>
</evidence>
<evidence type="ECO:0000256" key="1">
    <source>
        <dbReference type="SAM" id="Phobius"/>
    </source>
</evidence>
<dbReference type="Proteomes" id="UP001501821">
    <property type="component" value="Unassembled WGS sequence"/>
</dbReference>
<organism evidence="2 3">
    <name type="scientific">Nocardioides panacisoli</name>
    <dbReference type="NCBI Taxonomy" id="627624"/>
    <lineage>
        <taxon>Bacteria</taxon>
        <taxon>Bacillati</taxon>
        <taxon>Actinomycetota</taxon>
        <taxon>Actinomycetes</taxon>
        <taxon>Propionibacteriales</taxon>
        <taxon>Nocardioidaceae</taxon>
        <taxon>Nocardioides</taxon>
    </lineage>
</organism>
<keyword evidence="1" id="KW-1133">Transmembrane helix</keyword>